<dbReference type="Pfam" id="PF13188">
    <property type="entry name" value="PAS_8"/>
    <property type="match status" value="1"/>
</dbReference>
<dbReference type="PROSITE" id="PS50113">
    <property type="entry name" value="PAC"/>
    <property type="match status" value="1"/>
</dbReference>
<dbReference type="Pfam" id="PF00990">
    <property type="entry name" value="GGDEF"/>
    <property type="match status" value="1"/>
</dbReference>
<dbReference type="Pfam" id="PF13426">
    <property type="entry name" value="PAS_9"/>
    <property type="match status" value="1"/>
</dbReference>
<dbReference type="EMBL" id="AUZY01000932">
    <property type="protein sequence ID" value="EQD76940.1"/>
    <property type="molecule type" value="Genomic_DNA"/>
</dbReference>
<dbReference type="PROSITE" id="PS50887">
    <property type="entry name" value="GGDEF"/>
    <property type="match status" value="1"/>
</dbReference>
<dbReference type="AlphaFoldDB" id="T1D3L2"/>
<dbReference type="InterPro" id="IPR029787">
    <property type="entry name" value="Nucleotide_cyclase"/>
</dbReference>
<sequence>MDPRSELMDNWRTQFVDATDDALLLTDGSVILDCNRRALAIFKCEDRTQLVGSTLSVLTPDRHSILTACDDDTAGAVTGTHTDGFVRLDGKRFTAIVSVSVVSVEDNCVYVLCLRDITSRLAVREPGGELEQTYFTTLFEHSPEAIAIVDRNGLVLQINSRFLQMFGYDVDEVVGRDIDDLIVPEMLQAAAKDLTQTALTGMESEYQALRRRKNGAVFPASILAAPISYNSSLVALYVIYRDISCLKETERQLQQTQNKLDAVISQAPIAIFTLDENARFTFCAGKAMEHAELTESELLGKTPFDLFPDQPAVLSALSQAMTGQMAVAVAEFRGASYEMQCTPSKDPQGEVRGVIGVMHDVTNTILARKQLEFMAHHDILTGLPNRTLFQERVCDAIRRAKRYQKVLAVLFVDLDRFKVINDTLGHQMGDRVIQHAAVQCASVLREVDTIARLGGDEFAVLLEDVECKKNARVFAERLLSALAAPYFENDRDLTVKGSIGISLYPRDGLDVDTLVKNADTAMYKAKESGRGRTEFYAQKLQAGTSSEYAKTALLRRALEQNDFVLHYQPSIQVANLVIAGVEALVRLRQPDGHLMPPLEFISLAEDTGLIIPIGQWVLQEACRQLKTWMTDQDLRFRMAVNLSARQFRNPKFLRSIGDTLEQLDIPP</sequence>
<feature type="domain" description="PAS" evidence="1">
    <location>
        <begin position="131"/>
        <end position="202"/>
    </location>
</feature>
<accession>T1D3L2</accession>
<dbReference type="InterPro" id="IPR035965">
    <property type="entry name" value="PAS-like_dom_sf"/>
</dbReference>
<evidence type="ECO:0000259" key="3">
    <source>
        <dbReference type="PROSITE" id="PS50883"/>
    </source>
</evidence>
<evidence type="ECO:0000259" key="1">
    <source>
        <dbReference type="PROSITE" id="PS50112"/>
    </source>
</evidence>
<dbReference type="CDD" id="cd01949">
    <property type="entry name" value="GGDEF"/>
    <property type="match status" value="1"/>
</dbReference>
<dbReference type="InterPro" id="IPR035919">
    <property type="entry name" value="EAL_sf"/>
</dbReference>
<name>T1D3L2_9ZZZZ</name>
<dbReference type="PROSITE" id="PS50112">
    <property type="entry name" value="PAS"/>
    <property type="match status" value="2"/>
</dbReference>
<dbReference type="SUPFAM" id="SSF55785">
    <property type="entry name" value="PYP-like sensor domain (PAS domain)"/>
    <property type="match status" value="3"/>
</dbReference>
<feature type="domain" description="GGDEF" evidence="4">
    <location>
        <begin position="405"/>
        <end position="538"/>
    </location>
</feature>
<dbReference type="SUPFAM" id="SSF55073">
    <property type="entry name" value="Nucleotide cyclase"/>
    <property type="match status" value="1"/>
</dbReference>
<feature type="domain" description="PAS" evidence="1">
    <location>
        <begin position="256"/>
        <end position="302"/>
    </location>
</feature>
<dbReference type="Gene3D" id="3.30.450.20">
    <property type="entry name" value="PAS domain"/>
    <property type="match status" value="3"/>
</dbReference>
<dbReference type="InterPro" id="IPR043128">
    <property type="entry name" value="Rev_trsase/Diguanyl_cyclase"/>
</dbReference>
<dbReference type="Pfam" id="PF08448">
    <property type="entry name" value="PAS_4"/>
    <property type="match status" value="1"/>
</dbReference>
<dbReference type="SMART" id="SM00091">
    <property type="entry name" value="PAS"/>
    <property type="match status" value="3"/>
</dbReference>
<dbReference type="InterPro" id="IPR001633">
    <property type="entry name" value="EAL_dom"/>
</dbReference>
<dbReference type="PANTHER" id="PTHR44757:SF2">
    <property type="entry name" value="BIOFILM ARCHITECTURE MAINTENANCE PROTEIN MBAA"/>
    <property type="match status" value="1"/>
</dbReference>
<feature type="domain" description="PAC" evidence="2">
    <location>
        <begin position="202"/>
        <end position="255"/>
    </location>
</feature>
<dbReference type="InterPro" id="IPR000160">
    <property type="entry name" value="GGDEF_dom"/>
</dbReference>
<dbReference type="NCBIfam" id="TIGR00254">
    <property type="entry name" value="GGDEF"/>
    <property type="match status" value="1"/>
</dbReference>
<dbReference type="SMART" id="SM00267">
    <property type="entry name" value="GGDEF"/>
    <property type="match status" value="1"/>
</dbReference>
<dbReference type="InterPro" id="IPR000700">
    <property type="entry name" value="PAS-assoc_C"/>
</dbReference>
<protein>
    <submittedName>
        <fullName evidence="5">Response regulator receiver modulated diguanylate cyclase/phosphodiesterase with PAS/PAC sensor(S)</fullName>
    </submittedName>
</protein>
<dbReference type="PANTHER" id="PTHR44757">
    <property type="entry name" value="DIGUANYLATE CYCLASE DGCP"/>
    <property type="match status" value="1"/>
</dbReference>
<feature type="non-terminal residue" evidence="5">
    <location>
        <position position="667"/>
    </location>
</feature>
<dbReference type="PROSITE" id="PS50883">
    <property type="entry name" value="EAL"/>
    <property type="match status" value="1"/>
</dbReference>
<dbReference type="Pfam" id="PF00563">
    <property type="entry name" value="EAL"/>
    <property type="match status" value="1"/>
</dbReference>
<dbReference type="InterPro" id="IPR000014">
    <property type="entry name" value="PAS"/>
</dbReference>
<organism evidence="5">
    <name type="scientific">mine drainage metagenome</name>
    <dbReference type="NCBI Taxonomy" id="410659"/>
    <lineage>
        <taxon>unclassified sequences</taxon>
        <taxon>metagenomes</taxon>
        <taxon>ecological metagenomes</taxon>
    </lineage>
</organism>
<feature type="domain" description="EAL" evidence="3">
    <location>
        <begin position="547"/>
        <end position="667"/>
    </location>
</feature>
<dbReference type="SMART" id="SM00052">
    <property type="entry name" value="EAL"/>
    <property type="match status" value="1"/>
</dbReference>
<evidence type="ECO:0000259" key="2">
    <source>
        <dbReference type="PROSITE" id="PS50113"/>
    </source>
</evidence>
<dbReference type="InterPro" id="IPR052155">
    <property type="entry name" value="Biofilm_reg_signaling"/>
</dbReference>
<evidence type="ECO:0000259" key="4">
    <source>
        <dbReference type="PROSITE" id="PS50887"/>
    </source>
</evidence>
<evidence type="ECO:0000313" key="5">
    <source>
        <dbReference type="EMBL" id="EQD76940.1"/>
    </source>
</evidence>
<dbReference type="SUPFAM" id="SSF141868">
    <property type="entry name" value="EAL domain-like"/>
    <property type="match status" value="1"/>
</dbReference>
<reference evidence="5" key="2">
    <citation type="journal article" date="2014" name="ISME J.">
        <title>Microbial stratification in low pH oxic and suboxic macroscopic growths along an acid mine drainage.</title>
        <authorList>
            <person name="Mendez-Garcia C."/>
            <person name="Mesa V."/>
            <person name="Sprenger R.R."/>
            <person name="Richter M."/>
            <person name="Diez M.S."/>
            <person name="Solano J."/>
            <person name="Bargiela R."/>
            <person name="Golyshina O.V."/>
            <person name="Manteca A."/>
            <person name="Ramos J.L."/>
            <person name="Gallego J.R."/>
            <person name="Llorente I."/>
            <person name="Martins Dos Santos V.A."/>
            <person name="Jensen O.N."/>
            <person name="Pelaez A.I."/>
            <person name="Sanchez J."/>
            <person name="Ferrer M."/>
        </authorList>
    </citation>
    <scope>NUCLEOTIDE SEQUENCE</scope>
</reference>
<dbReference type="NCBIfam" id="TIGR00229">
    <property type="entry name" value="sensory_box"/>
    <property type="match status" value="2"/>
</dbReference>
<dbReference type="CDD" id="cd00130">
    <property type="entry name" value="PAS"/>
    <property type="match status" value="2"/>
</dbReference>
<dbReference type="Gene3D" id="3.20.20.450">
    <property type="entry name" value="EAL domain"/>
    <property type="match status" value="1"/>
</dbReference>
<dbReference type="Gene3D" id="3.30.70.270">
    <property type="match status" value="1"/>
</dbReference>
<dbReference type="FunFam" id="3.30.70.270:FF:000001">
    <property type="entry name" value="Diguanylate cyclase domain protein"/>
    <property type="match status" value="1"/>
</dbReference>
<reference evidence="5" key="1">
    <citation type="submission" date="2013-08" db="EMBL/GenBank/DDBJ databases">
        <authorList>
            <person name="Mendez C."/>
            <person name="Richter M."/>
            <person name="Ferrer M."/>
            <person name="Sanchez J."/>
        </authorList>
    </citation>
    <scope>NUCLEOTIDE SEQUENCE</scope>
</reference>
<gene>
    <name evidence="5" type="ORF">B1B_01351</name>
</gene>
<dbReference type="CDD" id="cd01948">
    <property type="entry name" value="EAL"/>
    <property type="match status" value="1"/>
</dbReference>
<comment type="caution">
    <text evidence="5">The sequence shown here is derived from an EMBL/GenBank/DDBJ whole genome shotgun (WGS) entry which is preliminary data.</text>
</comment>
<proteinExistence type="predicted"/>
<dbReference type="InterPro" id="IPR013656">
    <property type="entry name" value="PAS_4"/>
</dbReference>